<evidence type="ECO:0000256" key="4">
    <source>
        <dbReference type="ARBA" id="ARBA00022475"/>
    </source>
</evidence>
<protein>
    <submittedName>
        <fullName evidence="9">Uncharacterized protein</fullName>
    </submittedName>
</protein>
<evidence type="ECO:0000256" key="6">
    <source>
        <dbReference type="ARBA" id="ARBA00022989"/>
    </source>
</evidence>
<dbReference type="Pfam" id="PF01032">
    <property type="entry name" value="FecCD"/>
    <property type="match status" value="1"/>
</dbReference>
<dbReference type="GO" id="GO:0005886">
    <property type="term" value="C:plasma membrane"/>
    <property type="evidence" value="ECO:0007669"/>
    <property type="project" value="UniProtKB-SubCell"/>
</dbReference>
<dbReference type="Gene3D" id="1.10.3470.10">
    <property type="entry name" value="ABC transporter involved in vitamin B12 uptake, BtuC"/>
    <property type="match status" value="1"/>
</dbReference>
<evidence type="ECO:0000256" key="5">
    <source>
        <dbReference type="ARBA" id="ARBA00022692"/>
    </source>
</evidence>
<comment type="caution">
    <text evidence="9">The sequence shown here is derived from an EMBL/GenBank/DDBJ whole genome shotgun (WGS) entry which is preliminary data.</text>
</comment>
<organism evidence="9 10">
    <name type="scientific">Fictibacillus enclensis</name>
    <dbReference type="NCBI Taxonomy" id="1017270"/>
    <lineage>
        <taxon>Bacteria</taxon>
        <taxon>Bacillati</taxon>
        <taxon>Bacillota</taxon>
        <taxon>Bacilli</taxon>
        <taxon>Bacillales</taxon>
        <taxon>Fictibacillaceae</taxon>
        <taxon>Fictibacillus</taxon>
    </lineage>
</organism>
<keyword evidence="10" id="KW-1185">Reference proteome</keyword>
<dbReference type="Proteomes" id="UP000054099">
    <property type="component" value="Unassembled WGS sequence"/>
</dbReference>
<keyword evidence="5 8" id="KW-0812">Transmembrane</keyword>
<reference evidence="9 10" key="1">
    <citation type="journal article" date="2014" name="Antonie Van Leeuwenhoek">
        <title>Fictibacillus enclensis sp. nov., isolated from marine sediment.</title>
        <authorList>
            <person name="Dastager S.G."/>
            <person name="Mawlankar R."/>
            <person name="Srinivasan K."/>
            <person name="Tang S.K."/>
            <person name="Lee J.C."/>
            <person name="Ramana V.V."/>
            <person name="Shouche Y.S."/>
        </authorList>
    </citation>
    <scope>NUCLEOTIDE SEQUENCE [LARGE SCALE GENOMIC DNA]</scope>
    <source>
        <strain evidence="9 10">NIO-1003</strain>
    </source>
</reference>
<keyword evidence="3" id="KW-0813">Transport</keyword>
<gene>
    <name evidence="9" type="ORF">AS030_21495</name>
</gene>
<feature type="transmembrane region" description="Helical" evidence="8">
    <location>
        <begin position="12"/>
        <end position="32"/>
    </location>
</feature>
<dbReference type="InterPro" id="IPR037294">
    <property type="entry name" value="ABC_BtuC-like"/>
</dbReference>
<evidence type="ECO:0000256" key="2">
    <source>
        <dbReference type="ARBA" id="ARBA00007935"/>
    </source>
</evidence>
<accession>A0A0V8IUI4</accession>
<dbReference type="GO" id="GO:0022857">
    <property type="term" value="F:transmembrane transporter activity"/>
    <property type="evidence" value="ECO:0007669"/>
    <property type="project" value="InterPro"/>
</dbReference>
<evidence type="ECO:0000256" key="8">
    <source>
        <dbReference type="SAM" id="Phobius"/>
    </source>
</evidence>
<dbReference type="SUPFAM" id="SSF81345">
    <property type="entry name" value="ABC transporter involved in vitamin B12 uptake, BtuC"/>
    <property type="match status" value="1"/>
</dbReference>
<keyword evidence="6 8" id="KW-1133">Transmembrane helix</keyword>
<keyword evidence="7 8" id="KW-0472">Membrane</keyword>
<comment type="similarity">
    <text evidence="2">Belongs to the binding-protein-dependent transport system permease family. FecCD subfamily.</text>
</comment>
<dbReference type="AlphaFoldDB" id="A0A0V8IUI4"/>
<proteinExistence type="inferred from homology"/>
<evidence type="ECO:0000256" key="1">
    <source>
        <dbReference type="ARBA" id="ARBA00004651"/>
    </source>
</evidence>
<dbReference type="EMBL" id="LNQN01000009">
    <property type="protein sequence ID" value="KSU78405.1"/>
    <property type="molecule type" value="Genomic_DNA"/>
</dbReference>
<evidence type="ECO:0000313" key="9">
    <source>
        <dbReference type="EMBL" id="KSU78405.1"/>
    </source>
</evidence>
<keyword evidence="4" id="KW-1003">Cell membrane</keyword>
<comment type="subcellular location">
    <subcellularLocation>
        <location evidence="1">Cell membrane</location>
        <topology evidence="1">Multi-pass membrane protein</topology>
    </subcellularLocation>
</comment>
<evidence type="ECO:0000256" key="3">
    <source>
        <dbReference type="ARBA" id="ARBA00022448"/>
    </source>
</evidence>
<evidence type="ECO:0000256" key="7">
    <source>
        <dbReference type="ARBA" id="ARBA00023136"/>
    </source>
</evidence>
<evidence type="ECO:0000313" key="10">
    <source>
        <dbReference type="Proteomes" id="UP000054099"/>
    </source>
</evidence>
<dbReference type="InterPro" id="IPR000522">
    <property type="entry name" value="ABC_transptr_permease_BtuC"/>
</dbReference>
<sequence>MQGIARNPLADAGILGINGGSMLVVALCFAFFPHLPYWGGSEHVIYCAWFDVPRGDVSA</sequence>
<name>A0A0V8IUI4_9BACL</name>